<evidence type="ECO:0000313" key="3">
    <source>
        <dbReference type="EMBL" id="MAH62336.1"/>
    </source>
</evidence>
<dbReference type="Proteomes" id="UP000226525">
    <property type="component" value="Unassembled WGS sequence"/>
</dbReference>
<sequence>MHSKLNLTFRYRRGQTRLIDVQADSVFKVTRPVSIPNGSGLQLILMSPAPGIFGGDLWEINIHAESGTQVHLTTQGALRIHPSQNDNIAQQKLRYTLQAESNLTIYSDPVIPFAASQFNQQTVLEVEAGAQLGFWEAYMAGRLAHGEAWCFQFMQSETMLFAGSELHYLDRSRLCPTEQGFRNPFQLGNYPIWASALAFVPDNYFVPTEWPKDCEVVVDQLAPNLHLLRCLAADGQVLRQIQHLWLKSLPQSNSQAMSSSA</sequence>
<dbReference type="InterPro" id="IPR002669">
    <property type="entry name" value="UreD"/>
</dbReference>
<evidence type="ECO:0000313" key="4">
    <source>
        <dbReference type="Proteomes" id="UP000226525"/>
    </source>
</evidence>
<evidence type="ECO:0000256" key="1">
    <source>
        <dbReference type="ARBA" id="ARBA00007177"/>
    </source>
</evidence>
<accession>A0A2D6YGQ7</accession>
<comment type="similarity">
    <text evidence="1">Belongs to the UreD family.</text>
</comment>
<reference evidence="4" key="1">
    <citation type="submission" date="2017-09" db="EMBL/GenBank/DDBJ databases">
        <title>The Reconstruction of 2,631 Draft Metagenome-Assembled Genomes from the Global Oceans.</title>
        <authorList>
            <person name="Tully B.J."/>
            <person name="Graham E.D."/>
            <person name="Heidelberg J.F."/>
        </authorList>
    </citation>
    <scope>NUCLEOTIDE SEQUENCE [LARGE SCALE GENOMIC DNA]</scope>
</reference>
<dbReference type="EMBL" id="NZEX01000024">
    <property type="protein sequence ID" value="MAH62336.1"/>
    <property type="molecule type" value="Genomic_DNA"/>
</dbReference>
<proteinExistence type="inferred from homology"/>
<dbReference type="Pfam" id="PF01774">
    <property type="entry name" value="UreD"/>
    <property type="match status" value="1"/>
</dbReference>
<keyword evidence="2" id="KW-0143">Chaperone</keyword>
<comment type="caution">
    <text evidence="3">The sequence shown here is derived from an EMBL/GenBank/DDBJ whole genome shotgun (WGS) entry which is preliminary data.</text>
</comment>
<organism evidence="3 4">
    <name type="scientific">SAR324 cluster bacterium</name>
    <dbReference type="NCBI Taxonomy" id="2024889"/>
    <lineage>
        <taxon>Bacteria</taxon>
        <taxon>Deltaproteobacteria</taxon>
        <taxon>SAR324 cluster</taxon>
    </lineage>
</organism>
<name>A0A2D6YGQ7_9DELT</name>
<dbReference type="HAMAP" id="MF_01384">
    <property type="entry name" value="UreD"/>
    <property type="match status" value="1"/>
</dbReference>
<dbReference type="PANTHER" id="PTHR33643:SF1">
    <property type="entry name" value="UREASE ACCESSORY PROTEIN D"/>
    <property type="match status" value="1"/>
</dbReference>
<dbReference type="GO" id="GO:0016151">
    <property type="term" value="F:nickel cation binding"/>
    <property type="evidence" value="ECO:0007669"/>
    <property type="project" value="InterPro"/>
</dbReference>
<gene>
    <name evidence="3" type="ORF">CMN54_02555</name>
</gene>
<protein>
    <submittedName>
        <fullName evidence="3">Uncharacterized protein</fullName>
    </submittedName>
</protein>
<evidence type="ECO:0000256" key="2">
    <source>
        <dbReference type="ARBA" id="ARBA00023186"/>
    </source>
</evidence>
<dbReference type="AlphaFoldDB" id="A0A2D6YGQ7"/>
<dbReference type="PANTHER" id="PTHR33643">
    <property type="entry name" value="UREASE ACCESSORY PROTEIN D"/>
    <property type="match status" value="1"/>
</dbReference>